<organism evidence="1 2">
    <name type="scientific">Devosia psychrophila</name>
    <dbReference type="NCBI Taxonomy" id="728005"/>
    <lineage>
        <taxon>Bacteria</taxon>
        <taxon>Pseudomonadati</taxon>
        <taxon>Pseudomonadota</taxon>
        <taxon>Alphaproteobacteria</taxon>
        <taxon>Hyphomicrobiales</taxon>
        <taxon>Devosiaceae</taxon>
        <taxon>Devosia</taxon>
    </lineage>
</organism>
<evidence type="ECO:0000313" key="1">
    <source>
        <dbReference type="EMBL" id="KKC33040.1"/>
    </source>
</evidence>
<keyword evidence="2" id="KW-1185">Reference proteome</keyword>
<accession>A0ABR5DYX8</accession>
<evidence type="ECO:0000313" key="2">
    <source>
        <dbReference type="Proteomes" id="UP000033519"/>
    </source>
</evidence>
<protein>
    <submittedName>
        <fullName evidence="1">Uncharacterized protein</fullName>
    </submittedName>
</protein>
<sequence>MEAVSRLSRRPTAATAIEVGRMIQRVSSVNGTLGTNNDGKALGSSPRSLTIGAIAQNSQHEIFLEVFGYVAKFVDPGAVRAVECPHSVG</sequence>
<dbReference type="EMBL" id="LAPV01000114">
    <property type="protein sequence ID" value="KKC33040.1"/>
    <property type="molecule type" value="Genomic_DNA"/>
</dbReference>
<dbReference type="Proteomes" id="UP000033519">
    <property type="component" value="Unassembled WGS sequence"/>
</dbReference>
<name>A0ABR5DYX8_9HYPH</name>
<reference evidence="1 2" key="1">
    <citation type="submission" date="2015-03" db="EMBL/GenBank/DDBJ databases">
        <authorList>
            <person name="Lepp D."/>
            <person name="Hassan Y.I."/>
            <person name="Li X.-Z."/>
            <person name="Zhou T."/>
        </authorList>
    </citation>
    <scope>NUCLEOTIDE SEQUENCE [LARGE SCALE GENOMIC DNA]</scope>
    <source>
        <strain evidence="1 2">Cr7-05</strain>
    </source>
</reference>
<comment type="caution">
    <text evidence="1">The sequence shown here is derived from an EMBL/GenBank/DDBJ whole genome shotgun (WGS) entry which is preliminary data.</text>
</comment>
<gene>
    <name evidence="1" type="ORF">WH91_10680</name>
</gene>
<proteinExistence type="predicted"/>